<dbReference type="PANTHER" id="PTHR30146">
    <property type="entry name" value="LACI-RELATED TRANSCRIPTIONAL REPRESSOR"/>
    <property type="match status" value="1"/>
</dbReference>
<dbReference type="InterPro" id="IPR028082">
    <property type="entry name" value="Peripla_BP_I"/>
</dbReference>
<protein>
    <submittedName>
        <fullName evidence="7">LacI family transcriptional regulator</fullName>
    </submittedName>
</protein>
<evidence type="ECO:0000313" key="7">
    <source>
        <dbReference type="EMBL" id="RAV17683.1"/>
    </source>
</evidence>
<dbReference type="GO" id="GO:0003700">
    <property type="term" value="F:DNA-binding transcription factor activity"/>
    <property type="evidence" value="ECO:0007669"/>
    <property type="project" value="TreeGrafter"/>
</dbReference>
<dbReference type="CDD" id="cd06267">
    <property type="entry name" value="PBP1_LacI_sugar_binding-like"/>
    <property type="match status" value="1"/>
</dbReference>
<evidence type="ECO:0000259" key="6">
    <source>
        <dbReference type="PROSITE" id="PS50943"/>
    </source>
</evidence>
<dbReference type="Pfam" id="PF00532">
    <property type="entry name" value="Peripla_BP_1"/>
    <property type="match status" value="1"/>
</dbReference>
<dbReference type="SMART" id="SM00354">
    <property type="entry name" value="HTH_LACI"/>
    <property type="match status" value="1"/>
</dbReference>
<dbReference type="CDD" id="cd01392">
    <property type="entry name" value="HTH_LacI"/>
    <property type="match status" value="1"/>
</dbReference>
<reference evidence="7 8" key="1">
    <citation type="journal article" date="2009" name="Int. J. Syst. Evol. Microbiol.">
        <title>Paenibacillus contaminans sp. nov., isolated from a contaminated laboratory plate.</title>
        <authorList>
            <person name="Chou J.H."/>
            <person name="Lee J.H."/>
            <person name="Lin M.C."/>
            <person name="Chang P.S."/>
            <person name="Arun A.B."/>
            <person name="Young C.C."/>
            <person name="Chen W.M."/>
        </authorList>
    </citation>
    <scope>NUCLEOTIDE SEQUENCE [LARGE SCALE GENOMIC DNA]</scope>
    <source>
        <strain evidence="7 8">CKOBP-6</strain>
    </source>
</reference>
<evidence type="ECO:0000256" key="3">
    <source>
        <dbReference type="ARBA" id="ARBA00023125"/>
    </source>
</evidence>
<dbReference type="GO" id="GO:0000976">
    <property type="term" value="F:transcription cis-regulatory region binding"/>
    <property type="evidence" value="ECO:0007669"/>
    <property type="project" value="TreeGrafter"/>
</dbReference>
<dbReference type="Pfam" id="PF00356">
    <property type="entry name" value="LacI"/>
    <property type="match status" value="1"/>
</dbReference>
<dbReference type="InterPro" id="IPR001761">
    <property type="entry name" value="Peripla_BP/Lac1_sug-bd_dom"/>
</dbReference>
<evidence type="ECO:0000259" key="5">
    <source>
        <dbReference type="PROSITE" id="PS50932"/>
    </source>
</evidence>
<dbReference type="PROSITE" id="PS50943">
    <property type="entry name" value="HTH_CROC1"/>
    <property type="match status" value="1"/>
</dbReference>
<dbReference type="Gene3D" id="1.10.260.40">
    <property type="entry name" value="lambda repressor-like DNA-binding domains"/>
    <property type="match status" value="1"/>
</dbReference>
<dbReference type="EMBL" id="QMFB01000018">
    <property type="protein sequence ID" value="RAV17683.1"/>
    <property type="molecule type" value="Genomic_DNA"/>
</dbReference>
<sequence length="331" mass="36515">MRKLTIKEVAQEAGVSTATISRVLNNNGYVNEDVKKRVLQVIDELNYKPNAIARSLKQEKSRSIGIVLPDMTNPYFMRMARSIQSRCVAEGYHLLFVDTEESARKEEEAIHFLTEKRIESLILAGTGENLELIRSVSRSVHVVLVDRRLPALKLDTVAEDNAQASKTAIEALIANGHARIGVVKGPESISTACERLEGVLQGLAEAGRTLEPELAFGGDYSRESGIGAARHFMEMAEPPTAVFSLNNEMTFGLYLGLQQLGIPLDRLEVVSFGDLEFSSLFRHRLSVITQDPQLVGEEVADLVVKKLGMNGGAVQNRIILPGWSPYRKDTN</sequence>
<evidence type="ECO:0000256" key="4">
    <source>
        <dbReference type="ARBA" id="ARBA00023163"/>
    </source>
</evidence>
<dbReference type="OrthoDB" id="1639518at2"/>
<dbReference type="InterPro" id="IPR010982">
    <property type="entry name" value="Lambda_DNA-bd_dom_sf"/>
</dbReference>
<dbReference type="InterPro" id="IPR001387">
    <property type="entry name" value="Cro/C1-type_HTH"/>
</dbReference>
<dbReference type="SUPFAM" id="SSF47413">
    <property type="entry name" value="lambda repressor-like DNA-binding domains"/>
    <property type="match status" value="1"/>
</dbReference>
<proteinExistence type="predicted"/>
<keyword evidence="3" id="KW-0238">DNA-binding</keyword>
<keyword evidence="1" id="KW-0678">Repressor</keyword>
<gene>
    <name evidence="7" type="ORF">DQG23_26500</name>
</gene>
<dbReference type="SUPFAM" id="SSF53822">
    <property type="entry name" value="Periplasmic binding protein-like I"/>
    <property type="match status" value="1"/>
</dbReference>
<dbReference type="PROSITE" id="PS50932">
    <property type="entry name" value="HTH_LACI_2"/>
    <property type="match status" value="1"/>
</dbReference>
<feature type="domain" description="HTH cro/C1-type" evidence="6">
    <location>
        <begin position="2"/>
        <end position="48"/>
    </location>
</feature>
<dbReference type="AlphaFoldDB" id="A0A329MG71"/>
<keyword evidence="2" id="KW-0805">Transcription regulation</keyword>
<evidence type="ECO:0000256" key="2">
    <source>
        <dbReference type="ARBA" id="ARBA00023015"/>
    </source>
</evidence>
<dbReference type="PROSITE" id="PS00356">
    <property type="entry name" value="HTH_LACI_1"/>
    <property type="match status" value="1"/>
</dbReference>
<dbReference type="PRINTS" id="PR00036">
    <property type="entry name" value="HTHLACI"/>
</dbReference>
<keyword evidence="4" id="KW-0804">Transcription</keyword>
<dbReference type="RefSeq" id="WP_113034048.1">
    <property type="nucleotide sequence ID" value="NZ_QMFB01000018.1"/>
</dbReference>
<comment type="caution">
    <text evidence="7">The sequence shown here is derived from an EMBL/GenBank/DDBJ whole genome shotgun (WGS) entry which is preliminary data.</text>
</comment>
<evidence type="ECO:0000256" key="1">
    <source>
        <dbReference type="ARBA" id="ARBA00022491"/>
    </source>
</evidence>
<feature type="domain" description="HTH lacI-type" evidence="5">
    <location>
        <begin position="4"/>
        <end position="58"/>
    </location>
</feature>
<name>A0A329MG71_9BACL</name>
<keyword evidence="8" id="KW-1185">Reference proteome</keyword>
<organism evidence="7 8">
    <name type="scientific">Paenibacillus contaminans</name>
    <dbReference type="NCBI Taxonomy" id="450362"/>
    <lineage>
        <taxon>Bacteria</taxon>
        <taxon>Bacillati</taxon>
        <taxon>Bacillota</taxon>
        <taxon>Bacilli</taxon>
        <taxon>Bacillales</taxon>
        <taxon>Paenibacillaceae</taxon>
        <taxon>Paenibacillus</taxon>
    </lineage>
</organism>
<dbReference type="InterPro" id="IPR000843">
    <property type="entry name" value="HTH_LacI"/>
</dbReference>
<dbReference type="Gene3D" id="3.40.50.2300">
    <property type="match status" value="2"/>
</dbReference>
<dbReference type="Proteomes" id="UP000250369">
    <property type="component" value="Unassembled WGS sequence"/>
</dbReference>
<evidence type="ECO:0000313" key="8">
    <source>
        <dbReference type="Proteomes" id="UP000250369"/>
    </source>
</evidence>
<dbReference type="PANTHER" id="PTHR30146:SF148">
    <property type="entry name" value="HTH-TYPE TRANSCRIPTIONAL REPRESSOR PURR-RELATED"/>
    <property type="match status" value="1"/>
</dbReference>
<accession>A0A329MG71</accession>